<dbReference type="PROSITE" id="PS50994">
    <property type="entry name" value="INTEGRASE"/>
    <property type="match status" value="1"/>
</dbReference>
<keyword evidence="2" id="KW-0548">Nucleotidyltransferase</keyword>
<dbReference type="GO" id="GO:0003964">
    <property type="term" value="F:RNA-directed DNA polymerase activity"/>
    <property type="evidence" value="ECO:0007669"/>
    <property type="project" value="UniProtKB-KW"/>
</dbReference>
<keyword evidence="17" id="KW-1185">Reference proteome</keyword>
<dbReference type="Gene3D" id="3.30.420.10">
    <property type="entry name" value="Ribonuclease H-like superfamily/Ribonuclease H"/>
    <property type="match status" value="1"/>
</dbReference>
<sequence length="136" mass="15442">MYIKKLISDKILTGAFTSSNEFQVCLHDKIKRSPHSRHLPVTHSPFEKLHMDTLEISPPSFQGFCYVLVIVDDFTRFNQIFLITEKSKAEGYISSFINEIKNKLGITPGYIHTDQGGEFDSNTFGQLLLTKGISLE</sequence>
<keyword evidence="10" id="KW-0695">RNA-directed DNA polymerase</keyword>
<evidence type="ECO:0000256" key="5">
    <source>
        <dbReference type="ARBA" id="ARBA00022759"/>
    </source>
</evidence>
<evidence type="ECO:0000256" key="4">
    <source>
        <dbReference type="ARBA" id="ARBA00022723"/>
    </source>
</evidence>
<feature type="domain" description="Integrase catalytic" evidence="15">
    <location>
        <begin position="41"/>
        <end position="136"/>
    </location>
</feature>
<evidence type="ECO:0000256" key="6">
    <source>
        <dbReference type="ARBA" id="ARBA00022801"/>
    </source>
</evidence>
<evidence type="ECO:0000259" key="15">
    <source>
        <dbReference type="PROSITE" id="PS50994"/>
    </source>
</evidence>
<evidence type="ECO:0000256" key="10">
    <source>
        <dbReference type="ARBA" id="ARBA00022918"/>
    </source>
</evidence>
<dbReference type="GO" id="GO:0003723">
    <property type="term" value="F:RNA binding"/>
    <property type="evidence" value="ECO:0007669"/>
    <property type="project" value="UniProtKB-KW"/>
</dbReference>
<keyword evidence="11" id="KW-0239">DNA-directed DNA polymerase</keyword>
<evidence type="ECO:0000313" key="17">
    <source>
        <dbReference type="Proteomes" id="UP000765509"/>
    </source>
</evidence>
<dbReference type="SUPFAM" id="SSF53098">
    <property type="entry name" value="Ribonuclease H-like"/>
    <property type="match status" value="1"/>
</dbReference>
<comment type="catalytic activity">
    <reaction evidence="13">
        <text>DNA(n) + a 2'-deoxyribonucleoside 5'-triphosphate = DNA(n+1) + diphosphate</text>
        <dbReference type="Rhea" id="RHEA:22508"/>
        <dbReference type="Rhea" id="RHEA-COMP:17339"/>
        <dbReference type="Rhea" id="RHEA-COMP:17340"/>
        <dbReference type="ChEBI" id="CHEBI:33019"/>
        <dbReference type="ChEBI" id="CHEBI:61560"/>
        <dbReference type="ChEBI" id="CHEBI:173112"/>
        <dbReference type="EC" id="2.7.7.49"/>
    </reaction>
</comment>
<evidence type="ECO:0000256" key="3">
    <source>
        <dbReference type="ARBA" id="ARBA00022722"/>
    </source>
</evidence>
<evidence type="ECO:0000313" key="16">
    <source>
        <dbReference type="EMBL" id="MBW0461460.1"/>
    </source>
</evidence>
<dbReference type="GO" id="GO:0032196">
    <property type="term" value="P:transposition"/>
    <property type="evidence" value="ECO:0007669"/>
    <property type="project" value="UniProtKB-KW"/>
</dbReference>
<evidence type="ECO:0000256" key="14">
    <source>
        <dbReference type="ARBA" id="ARBA00049244"/>
    </source>
</evidence>
<dbReference type="PANTHER" id="PTHR42648:SF11">
    <property type="entry name" value="TRANSPOSON TY4-P GAG-POL POLYPROTEIN"/>
    <property type="match status" value="1"/>
</dbReference>
<evidence type="ECO:0000256" key="2">
    <source>
        <dbReference type="ARBA" id="ARBA00022695"/>
    </source>
</evidence>
<keyword evidence="12" id="KW-0233">DNA recombination</keyword>
<dbReference type="Pfam" id="PF00665">
    <property type="entry name" value="rve"/>
    <property type="match status" value="1"/>
</dbReference>
<evidence type="ECO:0000256" key="7">
    <source>
        <dbReference type="ARBA" id="ARBA00022842"/>
    </source>
</evidence>
<dbReference type="GO" id="GO:0016787">
    <property type="term" value="F:hydrolase activity"/>
    <property type="evidence" value="ECO:0007669"/>
    <property type="project" value="UniProtKB-KW"/>
</dbReference>
<dbReference type="Proteomes" id="UP000765509">
    <property type="component" value="Unassembled WGS sequence"/>
</dbReference>
<keyword evidence="9" id="KW-0229">DNA integration</keyword>
<comment type="catalytic activity">
    <reaction evidence="14">
        <text>DNA(n) + a 2'-deoxyribonucleoside 5'-triphosphate = DNA(n+1) + diphosphate</text>
        <dbReference type="Rhea" id="RHEA:22508"/>
        <dbReference type="Rhea" id="RHEA-COMP:17339"/>
        <dbReference type="Rhea" id="RHEA-COMP:17340"/>
        <dbReference type="ChEBI" id="CHEBI:33019"/>
        <dbReference type="ChEBI" id="CHEBI:61560"/>
        <dbReference type="ChEBI" id="CHEBI:173112"/>
        <dbReference type="EC" id="2.7.7.7"/>
    </reaction>
</comment>
<keyword evidence="11" id="KW-0808">Transferase</keyword>
<keyword evidence="7" id="KW-0460">Magnesium</keyword>
<evidence type="ECO:0000256" key="11">
    <source>
        <dbReference type="ARBA" id="ARBA00022932"/>
    </source>
</evidence>
<dbReference type="GO" id="GO:0006310">
    <property type="term" value="P:DNA recombination"/>
    <property type="evidence" value="ECO:0007669"/>
    <property type="project" value="UniProtKB-KW"/>
</dbReference>
<name>A0A9Q3BAH1_9BASI</name>
<keyword evidence="8" id="KW-0694">RNA-binding</keyword>
<accession>A0A9Q3BAH1</accession>
<dbReference type="InterPro" id="IPR039537">
    <property type="entry name" value="Retrotran_Ty1/copia-like"/>
</dbReference>
<dbReference type="GO" id="GO:0003887">
    <property type="term" value="F:DNA-directed DNA polymerase activity"/>
    <property type="evidence" value="ECO:0007669"/>
    <property type="project" value="UniProtKB-KW"/>
</dbReference>
<evidence type="ECO:0000256" key="13">
    <source>
        <dbReference type="ARBA" id="ARBA00048173"/>
    </source>
</evidence>
<dbReference type="GO" id="GO:0015074">
    <property type="term" value="P:DNA integration"/>
    <property type="evidence" value="ECO:0007669"/>
    <property type="project" value="UniProtKB-KW"/>
</dbReference>
<keyword evidence="6" id="KW-0378">Hydrolase</keyword>
<dbReference type="InterPro" id="IPR012337">
    <property type="entry name" value="RNaseH-like_sf"/>
</dbReference>
<gene>
    <name evidence="16" type="ORF">O181_001175</name>
</gene>
<dbReference type="GO" id="GO:0005634">
    <property type="term" value="C:nucleus"/>
    <property type="evidence" value="ECO:0007669"/>
    <property type="project" value="UniProtKB-ARBA"/>
</dbReference>
<evidence type="ECO:0000256" key="8">
    <source>
        <dbReference type="ARBA" id="ARBA00022884"/>
    </source>
</evidence>
<dbReference type="EMBL" id="AVOT02000162">
    <property type="protein sequence ID" value="MBW0461460.1"/>
    <property type="molecule type" value="Genomic_DNA"/>
</dbReference>
<protein>
    <recommendedName>
        <fullName evidence="15">Integrase catalytic domain-containing protein</fullName>
    </recommendedName>
</protein>
<evidence type="ECO:0000256" key="9">
    <source>
        <dbReference type="ARBA" id="ARBA00022908"/>
    </source>
</evidence>
<evidence type="ECO:0000256" key="12">
    <source>
        <dbReference type="ARBA" id="ARBA00023172"/>
    </source>
</evidence>
<dbReference type="PANTHER" id="PTHR42648">
    <property type="entry name" value="TRANSPOSASE, PUTATIVE-RELATED"/>
    <property type="match status" value="1"/>
</dbReference>
<proteinExistence type="predicted"/>
<comment type="caution">
    <text evidence="16">The sequence shown here is derived from an EMBL/GenBank/DDBJ whole genome shotgun (WGS) entry which is preliminary data.</text>
</comment>
<dbReference type="OrthoDB" id="2506384at2759"/>
<organism evidence="16 17">
    <name type="scientific">Austropuccinia psidii MF-1</name>
    <dbReference type="NCBI Taxonomy" id="1389203"/>
    <lineage>
        <taxon>Eukaryota</taxon>
        <taxon>Fungi</taxon>
        <taxon>Dikarya</taxon>
        <taxon>Basidiomycota</taxon>
        <taxon>Pucciniomycotina</taxon>
        <taxon>Pucciniomycetes</taxon>
        <taxon>Pucciniales</taxon>
        <taxon>Sphaerophragmiaceae</taxon>
        <taxon>Austropuccinia</taxon>
    </lineage>
</organism>
<dbReference type="AlphaFoldDB" id="A0A9Q3BAH1"/>
<keyword evidence="3" id="KW-0540">Nuclease</keyword>
<dbReference type="GO" id="GO:0046872">
    <property type="term" value="F:metal ion binding"/>
    <property type="evidence" value="ECO:0007669"/>
    <property type="project" value="UniProtKB-KW"/>
</dbReference>
<evidence type="ECO:0000256" key="1">
    <source>
        <dbReference type="ARBA" id="ARBA00022578"/>
    </source>
</evidence>
<dbReference type="GO" id="GO:0004519">
    <property type="term" value="F:endonuclease activity"/>
    <property type="evidence" value="ECO:0007669"/>
    <property type="project" value="UniProtKB-KW"/>
</dbReference>
<keyword evidence="4" id="KW-0479">Metal-binding</keyword>
<reference evidence="16" key="1">
    <citation type="submission" date="2021-03" db="EMBL/GenBank/DDBJ databases">
        <title>Draft genome sequence of rust myrtle Austropuccinia psidii MF-1, a brazilian biotype.</title>
        <authorList>
            <person name="Quecine M.C."/>
            <person name="Pachon D.M.R."/>
            <person name="Bonatelli M.L."/>
            <person name="Correr F.H."/>
            <person name="Franceschini L.M."/>
            <person name="Leite T.F."/>
            <person name="Margarido G.R.A."/>
            <person name="Almeida C.A."/>
            <person name="Ferrarezi J.A."/>
            <person name="Labate C.A."/>
        </authorList>
    </citation>
    <scope>NUCLEOTIDE SEQUENCE</scope>
    <source>
        <strain evidence="16">MF-1</strain>
    </source>
</reference>
<keyword evidence="5" id="KW-0255">Endonuclease</keyword>
<dbReference type="InterPro" id="IPR001584">
    <property type="entry name" value="Integrase_cat-core"/>
</dbReference>
<keyword evidence="1" id="KW-0815">Transposition</keyword>
<dbReference type="InterPro" id="IPR036397">
    <property type="entry name" value="RNaseH_sf"/>
</dbReference>